<dbReference type="SUPFAM" id="SSF53474">
    <property type="entry name" value="alpha/beta-Hydrolases"/>
    <property type="match status" value="1"/>
</dbReference>
<dbReference type="Gene3D" id="3.40.50.1820">
    <property type="entry name" value="alpha/beta hydrolase"/>
    <property type="match status" value="1"/>
</dbReference>
<proteinExistence type="predicted"/>
<evidence type="ECO:0000259" key="2">
    <source>
        <dbReference type="Pfam" id="PF12697"/>
    </source>
</evidence>
<dbReference type="EMBL" id="JBHUKR010000011">
    <property type="protein sequence ID" value="MFD2419039.1"/>
    <property type="molecule type" value="Genomic_DNA"/>
</dbReference>
<dbReference type="InterPro" id="IPR029058">
    <property type="entry name" value="AB_hydrolase_fold"/>
</dbReference>
<dbReference type="RefSeq" id="WP_378267565.1">
    <property type="nucleotide sequence ID" value="NZ_JBHUKR010000011.1"/>
</dbReference>
<evidence type="ECO:0000313" key="3">
    <source>
        <dbReference type="EMBL" id="MFD2419039.1"/>
    </source>
</evidence>
<evidence type="ECO:0000256" key="1">
    <source>
        <dbReference type="SAM" id="MobiDB-lite"/>
    </source>
</evidence>
<dbReference type="Pfam" id="PF12697">
    <property type="entry name" value="Abhydrolase_6"/>
    <property type="match status" value="1"/>
</dbReference>
<keyword evidence="4" id="KW-1185">Reference proteome</keyword>
<reference evidence="4" key="1">
    <citation type="journal article" date="2019" name="Int. J. Syst. Evol. Microbiol.">
        <title>The Global Catalogue of Microorganisms (GCM) 10K type strain sequencing project: providing services to taxonomists for standard genome sequencing and annotation.</title>
        <authorList>
            <consortium name="The Broad Institute Genomics Platform"/>
            <consortium name="The Broad Institute Genome Sequencing Center for Infectious Disease"/>
            <person name="Wu L."/>
            <person name="Ma J."/>
        </authorList>
    </citation>
    <scope>NUCLEOTIDE SEQUENCE [LARGE SCALE GENOMIC DNA]</scope>
    <source>
        <strain evidence="4">CGMCC 4.7645</strain>
    </source>
</reference>
<keyword evidence="3" id="KW-0378">Hydrolase</keyword>
<dbReference type="Proteomes" id="UP001597417">
    <property type="component" value="Unassembled WGS sequence"/>
</dbReference>
<sequence length="227" mass="24369">MRSRRHRCACRPSGQNREGSTAGPHRRRAAPGQRSHEAGQAYVTRSDLLPSAAGAVLDRELTDITFVAHSWGGYPVTGATHRLAGRVSKVIFYSALVPARGVPLVDENADYATMIRDAIAASPDGTVGFPRELADLLAPDAPQATRDLLFDLLEPTPGAYYTDALDLPDLTTLDVDLTYLLAENDQVLARPGAEFAARLGLTPVIVPGPHDGMLTHPDEITKAILLN</sequence>
<name>A0ABW5FXV1_9PSEU</name>
<gene>
    <name evidence="3" type="ORF">ACFSXZ_22160</name>
</gene>
<dbReference type="InterPro" id="IPR000073">
    <property type="entry name" value="AB_hydrolase_1"/>
</dbReference>
<comment type="caution">
    <text evidence="3">The sequence shown here is derived from an EMBL/GenBank/DDBJ whole genome shotgun (WGS) entry which is preliminary data.</text>
</comment>
<evidence type="ECO:0000313" key="4">
    <source>
        <dbReference type="Proteomes" id="UP001597417"/>
    </source>
</evidence>
<feature type="domain" description="AB hydrolase-1" evidence="2">
    <location>
        <begin position="40"/>
        <end position="221"/>
    </location>
</feature>
<accession>A0ABW5FXV1</accession>
<feature type="region of interest" description="Disordered" evidence="1">
    <location>
        <begin position="1"/>
        <end position="39"/>
    </location>
</feature>
<organism evidence="3 4">
    <name type="scientific">Amycolatopsis pigmentata</name>
    <dbReference type="NCBI Taxonomy" id="450801"/>
    <lineage>
        <taxon>Bacteria</taxon>
        <taxon>Bacillati</taxon>
        <taxon>Actinomycetota</taxon>
        <taxon>Actinomycetes</taxon>
        <taxon>Pseudonocardiales</taxon>
        <taxon>Pseudonocardiaceae</taxon>
        <taxon>Amycolatopsis</taxon>
    </lineage>
</organism>
<dbReference type="GO" id="GO:0016787">
    <property type="term" value="F:hydrolase activity"/>
    <property type="evidence" value="ECO:0007669"/>
    <property type="project" value="UniProtKB-KW"/>
</dbReference>
<protein>
    <submittedName>
        <fullName evidence="3">Alpha/beta fold hydrolase</fullName>
    </submittedName>
</protein>